<dbReference type="InterPro" id="IPR042099">
    <property type="entry name" value="ANL_N_sf"/>
</dbReference>
<reference evidence="6 7" key="1">
    <citation type="submission" date="2016-12" db="EMBL/GenBank/DDBJ databases">
        <title>The genomes of Aspergillus section Nigri reveals drivers in fungal speciation.</title>
        <authorList>
            <consortium name="DOE Joint Genome Institute"/>
            <person name="Vesth T.C."/>
            <person name="Nybo J."/>
            <person name="Theobald S."/>
            <person name="Brandl J."/>
            <person name="Frisvad J.C."/>
            <person name="Nielsen K.F."/>
            <person name="Lyhne E.K."/>
            <person name="Kogle M.E."/>
            <person name="Kuo A."/>
            <person name="Riley R."/>
            <person name="Clum A."/>
            <person name="Nolan M."/>
            <person name="Lipzen A."/>
            <person name="Salamov A."/>
            <person name="Henrissat B."/>
            <person name="Wiebenga A."/>
            <person name="De Vries R.P."/>
            <person name="Grigoriev I.V."/>
            <person name="Mortensen U.H."/>
            <person name="Andersen M.R."/>
            <person name="Baker S.E."/>
        </authorList>
    </citation>
    <scope>NUCLEOTIDE SEQUENCE [LARGE SCALE GENOMIC DNA]</scope>
    <source>
        <strain evidence="6 7">CBS 117.55</strain>
    </source>
</reference>
<keyword evidence="3" id="KW-0547">Nucleotide-binding</keyword>
<evidence type="ECO:0000256" key="4">
    <source>
        <dbReference type="ARBA" id="ARBA00022840"/>
    </source>
</evidence>
<evidence type="ECO:0000256" key="5">
    <source>
        <dbReference type="SAM" id="MobiDB-lite"/>
    </source>
</evidence>
<name>A0A317WHM2_9EURO</name>
<dbReference type="Proteomes" id="UP000247233">
    <property type="component" value="Unassembled WGS sequence"/>
</dbReference>
<gene>
    <name evidence="6" type="ORF">BO70DRAFT_395078</name>
</gene>
<dbReference type="AlphaFoldDB" id="A0A317WHM2"/>
<evidence type="ECO:0000256" key="3">
    <source>
        <dbReference type="ARBA" id="ARBA00022741"/>
    </source>
</evidence>
<dbReference type="VEuPathDB" id="FungiDB:BO70DRAFT_395078"/>
<dbReference type="EMBL" id="MSFL01000008">
    <property type="protein sequence ID" value="PWY85946.1"/>
    <property type="molecule type" value="Genomic_DNA"/>
</dbReference>
<comment type="similarity">
    <text evidence="1">Belongs to the ATP-dependent AMP-binding enzyme family.</text>
</comment>
<protein>
    <submittedName>
        <fullName evidence="6">Acetyl-CoA synthetase-like protein</fullName>
    </submittedName>
</protein>
<dbReference type="PANTHER" id="PTHR24096">
    <property type="entry name" value="LONG-CHAIN-FATTY-ACID--COA LIGASE"/>
    <property type="match status" value="1"/>
</dbReference>
<dbReference type="InterPro" id="IPR045851">
    <property type="entry name" value="AMP-bd_C_sf"/>
</dbReference>
<dbReference type="Gene3D" id="3.30.300.30">
    <property type="match status" value="1"/>
</dbReference>
<dbReference type="SUPFAM" id="SSF56801">
    <property type="entry name" value="Acetyl-CoA synthetase-like"/>
    <property type="match status" value="1"/>
</dbReference>
<organism evidence="6 7">
    <name type="scientific">Aspergillus heteromorphus CBS 117.55</name>
    <dbReference type="NCBI Taxonomy" id="1448321"/>
    <lineage>
        <taxon>Eukaryota</taxon>
        <taxon>Fungi</taxon>
        <taxon>Dikarya</taxon>
        <taxon>Ascomycota</taxon>
        <taxon>Pezizomycotina</taxon>
        <taxon>Eurotiomycetes</taxon>
        <taxon>Eurotiomycetidae</taxon>
        <taxon>Eurotiales</taxon>
        <taxon>Aspergillaceae</taxon>
        <taxon>Aspergillus</taxon>
        <taxon>Aspergillus subgen. Circumdati</taxon>
    </lineage>
</organism>
<dbReference type="GO" id="GO:0016405">
    <property type="term" value="F:CoA-ligase activity"/>
    <property type="evidence" value="ECO:0007669"/>
    <property type="project" value="TreeGrafter"/>
</dbReference>
<comment type="caution">
    <text evidence="6">The sequence shown here is derived from an EMBL/GenBank/DDBJ whole genome shotgun (WGS) entry which is preliminary data.</text>
</comment>
<dbReference type="RefSeq" id="XP_025400498.1">
    <property type="nucleotide sequence ID" value="XM_025546508.1"/>
</dbReference>
<dbReference type="GO" id="GO:0019748">
    <property type="term" value="P:secondary metabolic process"/>
    <property type="evidence" value="ECO:0007669"/>
    <property type="project" value="TreeGrafter"/>
</dbReference>
<evidence type="ECO:0000313" key="6">
    <source>
        <dbReference type="EMBL" id="PWY85946.1"/>
    </source>
</evidence>
<dbReference type="PANTHER" id="PTHR24096:SF317">
    <property type="entry name" value="ADENYLATE-FORMING ENZYME AFEA"/>
    <property type="match status" value="1"/>
</dbReference>
<sequence>MHTSASQDFVSFALKAQHEYDASKPLIVDAHDPTRTLNSTQFRLLVHTLIAGFKAQSPVRRDCVLLHLANHLSPTASPSDIISPFQVLYPALFLSIIGAGGVCMGSSPHSQRDELDHLVRLTNPQWIIAEDDALPTVLPVSAKNSISAENILLLDDVSLTSTLNSLRPGAQSQPQTPRPRPPEQTPSSPSFTTAPRLPSQSRLISLPMFHLFSSLWTHLFPLRYGHPRSTSSGASKPHLFLDAIRQYEITETYLVPTMVHLINQAPKTLDVTRSISSLRYVDVPRRRNSRIPCTSNPARARSGELYIRGPGLFKGHIGHGEQEDVDAEGWFRTGDVAYEKNGQYFIVGRSKALIKVRGSQVCPTEIEAVLLLHPPVSDVASYKVLDGILSLELASMNERREALAGLLQRTIMLPIRMIVGIVSVQMGDSCARRSNRPFQPADVERVGKSKIPLSWRTPPD</sequence>
<keyword evidence="4" id="KW-0067">ATP-binding</keyword>
<accession>A0A317WHM2</accession>
<dbReference type="Gene3D" id="3.40.50.980">
    <property type="match status" value="1"/>
</dbReference>
<dbReference type="GO" id="GO:0005524">
    <property type="term" value="F:ATP binding"/>
    <property type="evidence" value="ECO:0007669"/>
    <property type="project" value="UniProtKB-KW"/>
</dbReference>
<feature type="region of interest" description="Disordered" evidence="5">
    <location>
        <begin position="164"/>
        <end position="196"/>
    </location>
</feature>
<dbReference type="OrthoDB" id="6509636at2759"/>
<evidence type="ECO:0000256" key="1">
    <source>
        <dbReference type="ARBA" id="ARBA00006432"/>
    </source>
</evidence>
<keyword evidence="2" id="KW-0436">Ligase</keyword>
<dbReference type="Gene3D" id="3.40.50.12780">
    <property type="entry name" value="N-terminal domain of ligase-like"/>
    <property type="match status" value="2"/>
</dbReference>
<evidence type="ECO:0000313" key="7">
    <source>
        <dbReference type="Proteomes" id="UP000247233"/>
    </source>
</evidence>
<evidence type="ECO:0000256" key="2">
    <source>
        <dbReference type="ARBA" id="ARBA00022598"/>
    </source>
</evidence>
<feature type="compositionally biased region" description="Low complexity" evidence="5">
    <location>
        <begin position="164"/>
        <end position="175"/>
    </location>
</feature>
<dbReference type="GeneID" id="37068745"/>
<proteinExistence type="inferred from homology"/>
<dbReference type="STRING" id="1448321.A0A317WHM2"/>
<keyword evidence="7" id="KW-1185">Reference proteome</keyword>